<proteinExistence type="predicted"/>
<protein>
    <submittedName>
        <fullName evidence="1">Uncharacterized protein</fullName>
    </submittedName>
</protein>
<dbReference type="EMBL" id="JASAOG010000002">
    <property type="protein sequence ID" value="KAK0069995.1"/>
    <property type="molecule type" value="Genomic_DNA"/>
</dbReference>
<organism evidence="1 2">
    <name type="scientific">Biomphalaria pfeifferi</name>
    <name type="common">Bloodfluke planorb</name>
    <name type="synonym">Freshwater snail</name>
    <dbReference type="NCBI Taxonomy" id="112525"/>
    <lineage>
        <taxon>Eukaryota</taxon>
        <taxon>Metazoa</taxon>
        <taxon>Spiralia</taxon>
        <taxon>Lophotrochozoa</taxon>
        <taxon>Mollusca</taxon>
        <taxon>Gastropoda</taxon>
        <taxon>Heterobranchia</taxon>
        <taxon>Euthyneura</taxon>
        <taxon>Panpulmonata</taxon>
        <taxon>Hygrophila</taxon>
        <taxon>Lymnaeoidea</taxon>
        <taxon>Planorbidae</taxon>
        <taxon>Biomphalaria</taxon>
    </lineage>
</organism>
<dbReference type="Proteomes" id="UP001233172">
    <property type="component" value="Unassembled WGS sequence"/>
</dbReference>
<keyword evidence="2" id="KW-1185">Reference proteome</keyword>
<gene>
    <name evidence="1" type="ORF">Bpfe_001172</name>
</gene>
<sequence>MNSPPNVVQPAQSAKCICQLSFGFGKFPSVTFRCSHCCQNFLTLFNFIYFALHCHKLKSINY</sequence>
<evidence type="ECO:0000313" key="2">
    <source>
        <dbReference type="Proteomes" id="UP001233172"/>
    </source>
</evidence>
<comment type="caution">
    <text evidence="1">The sequence shown here is derived from an EMBL/GenBank/DDBJ whole genome shotgun (WGS) entry which is preliminary data.</text>
</comment>
<evidence type="ECO:0000313" key="1">
    <source>
        <dbReference type="EMBL" id="KAK0069995.1"/>
    </source>
</evidence>
<dbReference type="AlphaFoldDB" id="A0AAD8FMR9"/>
<reference evidence="1" key="2">
    <citation type="submission" date="2023-04" db="EMBL/GenBank/DDBJ databases">
        <authorList>
            <person name="Bu L."/>
            <person name="Lu L."/>
            <person name="Laidemitt M.R."/>
            <person name="Zhang S.M."/>
            <person name="Mutuku M."/>
            <person name="Mkoji G."/>
            <person name="Steinauer M."/>
            <person name="Loker E.S."/>
        </authorList>
    </citation>
    <scope>NUCLEOTIDE SEQUENCE</scope>
    <source>
        <strain evidence="1">KasaAsao</strain>
        <tissue evidence="1">Whole Snail</tissue>
    </source>
</reference>
<accession>A0AAD8FMR9</accession>
<reference evidence="1" key="1">
    <citation type="journal article" date="2023" name="PLoS Negl. Trop. Dis.">
        <title>A genome sequence for Biomphalaria pfeifferi, the major vector snail for the human-infecting parasite Schistosoma mansoni.</title>
        <authorList>
            <person name="Bu L."/>
            <person name="Lu L."/>
            <person name="Laidemitt M.R."/>
            <person name="Zhang S.M."/>
            <person name="Mutuku M."/>
            <person name="Mkoji G."/>
            <person name="Steinauer M."/>
            <person name="Loker E.S."/>
        </authorList>
    </citation>
    <scope>NUCLEOTIDE SEQUENCE</scope>
    <source>
        <strain evidence="1">KasaAsao</strain>
    </source>
</reference>
<name>A0AAD8FMR9_BIOPF</name>